<accession>A0AAD2D947</accession>
<name>A0AAD2D947_EUPCR</name>
<evidence type="ECO:0000313" key="2">
    <source>
        <dbReference type="EMBL" id="CAI2385537.1"/>
    </source>
</evidence>
<comment type="caution">
    <text evidence="2">The sequence shown here is derived from an EMBL/GenBank/DDBJ whole genome shotgun (WGS) entry which is preliminary data.</text>
</comment>
<evidence type="ECO:0000313" key="3">
    <source>
        <dbReference type="Proteomes" id="UP001295684"/>
    </source>
</evidence>
<dbReference type="Proteomes" id="UP001295684">
    <property type="component" value="Unassembled WGS sequence"/>
</dbReference>
<gene>
    <name evidence="2" type="ORF">ECRASSUSDP1_LOCUS27112</name>
</gene>
<dbReference type="AlphaFoldDB" id="A0AAD2D947"/>
<organism evidence="2 3">
    <name type="scientific">Euplotes crassus</name>
    <dbReference type="NCBI Taxonomy" id="5936"/>
    <lineage>
        <taxon>Eukaryota</taxon>
        <taxon>Sar</taxon>
        <taxon>Alveolata</taxon>
        <taxon>Ciliophora</taxon>
        <taxon>Intramacronucleata</taxon>
        <taxon>Spirotrichea</taxon>
        <taxon>Hypotrichia</taxon>
        <taxon>Euplotida</taxon>
        <taxon>Euplotidae</taxon>
        <taxon>Moneuplotes</taxon>
    </lineage>
</organism>
<feature type="region of interest" description="Disordered" evidence="1">
    <location>
        <begin position="125"/>
        <end position="170"/>
    </location>
</feature>
<evidence type="ECO:0000256" key="1">
    <source>
        <dbReference type="SAM" id="MobiDB-lite"/>
    </source>
</evidence>
<reference evidence="2" key="1">
    <citation type="submission" date="2023-07" db="EMBL/GenBank/DDBJ databases">
        <authorList>
            <consortium name="AG Swart"/>
            <person name="Singh M."/>
            <person name="Singh A."/>
            <person name="Seah K."/>
            <person name="Emmerich C."/>
        </authorList>
    </citation>
    <scope>NUCLEOTIDE SEQUENCE</scope>
    <source>
        <strain evidence="2">DP1</strain>
    </source>
</reference>
<dbReference type="EMBL" id="CAMPGE010027966">
    <property type="protein sequence ID" value="CAI2385537.1"/>
    <property type="molecule type" value="Genomic_DNA"/>
</dbReference>
<proteinExistence type="predicted"/>
<feature type="compositionally biased region" description="Basic residues" evidence="1">
    <location>
        <begin position="154"/>
        <end position="164"/>
    </location>
</feature>
<feature type="compositionally biased region" description="Basic residues" evidence="1">
    <location>
        <begin position="78"/>
        <end position="91"/>
    </location>
</feature>
<keyword evidence="3" id="KW-1185">Reference proteome</keyword>
<protein>
    <submittedName>
        <fullName evidence="2">Uncharacterized protein</fullName>
    </submittedName>
</protein>
<feature type="region of interest" description="Disordered" evidence="1">
    <location>
        <begin position="64"/>
        <end position="110"/>
    </location>
</feature>
<sequence>MDKTIYTTFGRTTERSVEIDVPRIEKLKFEDNKSGSSWKFIFDKIIHNKNEDGDISEMISKAREKHKTLSKAASLNREKKKKRKRNKRAKFSQRAQDSMKKSSIKNNPQKFEFNQSIQLLNTFGGTEDIRPSQDKGSPQRRHTSNNKSNFIFPIKRRLSQKKRITSKDLN</sequence>